<evidence type="ECO:0000313" key="2">
    <source>
        <dbReference type="EMBL" id="VXD22511.1"/>
    </source>
</evidence>
<evidence type="ECO:0000256" key="1">
    <source>
        <dbReference type="SAM" id="MobiDB-lite"/>
    </source>
</evidence>
<keyword evidence="3" id="KW-1185">Reference proteome</keyword>
<feature type="compositionally biased region" description="Polar residues" evidence="1">
    <location>
        <begin position="97"/>
        <end position="114"/>
    </location>
</feature>
<accession>A0A7Z9BZX4</accession>
<gene>
    <name evidence="2" type="ORF">PL8927_750131</name>
</gene>
<feature type="region of interest" description="Disordered" evidence="1">
    <location>
        <begin position="81"/>
        <end position="114"/>
    </location>
</feature>
<dbReference type="RefSeq" id="WP_083624849.1">
    <property type="nucleotide sequence ID" value="NZ_LR734877.1"/>
</dbReference>
<protein>
    <submittedName>
        <fullName evidence="2">Uncharacterized protein</fullName>
    </submittedName>
</protein>
<evidence type="ECO:0000313" key="3">
    <source>
        <dbReference type="Proteomes" id="UP000184550"/>
    </source>
</evidence>
<dbReference type="OrthoDB" id="467587at2"/>
<reference evidence="2" key="1">
    <citation type="submission" date="2019-10" db="EMBL/GenBank/DDBJ databases">
        <authorList>
            <consortium name="Genoscope - CEA"/>
            <person name="William W."/>
        </authorList>
    </citation>
    <scope>NUCLEOTIDE SEQUENCE [LARGE SCALE GENOMIC DNA]</scope>
    <source>
        <strain evidence="2">BBR_PRJEB10992</strain>
    </source>
</reference>
<dbReference type="Proteomes" id="UP000184550">
    <property type="component" value="Unassembled WGS sequence"/>
</dbReference>
<sequence length="232" mass="24918">MGLNSTVVLTVVLLTMMFGAGFTSAVWGYGLGRSALKEITQPDVRPNNLANKNKNGTRHDGVTLLQEKDILATVKKRMEGKDTEVASASSKDVKKPTSAQAQKPKTESSTSASANNKSVFPIVSRDGGVSLEVVETTRQGNSLVLNVNLKNESQQSVRFLYSFLNVTDDKGRALSASVEELPGQLPPNSKVYGGTVTIPTALVENSKELTMSLTDYPDQKMQLQMSGIPVAQ</sequence>
<organism evidence="2 3">
    <name type="scientific">Planktothrix serta PCC 8927</name>
    <dbReference type="NCBI Taxonomy" id="671068"/>
    <lineage>
        <taxon>Bacteria</taxon>
        <taxon>Bacillati</taxon>
        <taxon>Cyanobacteriota</taxon>
        <taxon>Cyanophyceae</taxon>
        <taxon>Oscillatoriophycideae</taxon>
        <taxon>Oscillatoriales</taxon>
        <taxon>Microcoleaceae</taxon>
        <taxon>Planktothrix</taxon>
    </lineage>
</organism>
<dbReference type="EMBL" id="CZCU02000152">
    <property type="protein sequence ID" value="VXD22511.1"/>
    <property type="molecule type" value="Genomic_DNA"/>
</dbReference>
<name>A0A7Z9BZX4_9CYAN</name>
<comment type="caution">
    <text evidence="2">The sequence shown here is derived from an EMBL/GenBank/DDBJ whole genome shotgun (WGS) entry which is preliminary data.</text>
</comment>
<proteinExistence type="predicted"/>
<dbReference type="AlphaFoldDB" id="A0A7Z9BZX4"/>